<evidence type="ECO:0000313" key="2">
    <source>
        <dbReference type="Proteomes" id="UP000422519"/>
    </source>
</evidence>
<proteinExistence type="predicted"/>
<protein>
    <submittedName>
        <fullName evidence="1">Uncharacterized protein</fullName>
    </submittedName>
</protein>
<dbReference type="EMBL" id="AP019863">
    <property type="protein sequence ID" value="BBM92677.1"/>
    <property type="molecule type" value="Genomic_DNA"/>
</dbReference>
<name>A0AAD1GIY9_RICCR</name>
<dbReference type="NCBIfam" id="TIGR01045">
    <property type="entry name" value="RPE1"/>
    <property type="match status" value="1"/>
</dbReference>
<accession>A0AAD1GIY9</accession>
<dbReference type="Proteomes" id="UP000422519">
    <property type="component" value="Chromosome"/>
</dbReference>
<organism evidence="1 2">
    <name type="scientific">Rickettsia conorii subsp. heilongjiangensis</name>
    <dbReference type="NCBI Taxonomy" id="226665"/>
    <lineage>
        <taxon>Bacteria</taxon>
        <taxon>Pseudomonadati</taxon>
        <taxon>Pseudomonadota</taxon>
        <taxon>Alphaproteobacteria</taxon>
        <taxon>Rickettsiales</taxon>
        <taxon>Rickettsiaceae</taxon>
        <taxon>Rickettsieae</taxon>
        <taxon>Rickettsia</taxon>
        <taxon>spotted fever group</taxon>
    </lineage>
</organism>
<dbReference type="AlphaFoldDB" id="A0AAD1GIY9"/>
<sequence length="40" mass="4798">MIKLYIRLLRKRAYREEFVGNTQHSTAAYIAVRERMRAAN</sequence>
<evidence type="ECO:0000313" key="1">
    <source>
        <dbReference type="EMBL" id="BBM92677.1"/>
    </source>
</evidence>
<gene>
    <name evidence="1" type="ORF">RHHCN13_07680</name>
</gene>
<reference evidence="1" key="1">
    <citation type="journal article" date="2019" name="Front. Microbiol.">
        <title>Genomic features of Rickettsia heilongjiangensis revealed by intraspecies comparison and detailed comparison with Rickettsia japonica.</title>
        <authorList>
            <person name="Kasama K."/>
            <person name="Fujita H."/>
            <person name="Yamamoto S."/>
            <person name="Ooka T."/>
            <person name="Gotoh Y."/>
            <person name="Ogura Y."/>
            <person name="Ando S."/>
            <person name="Hayashi T."/>
        </authorList>
    </citation>
    <scope>NUCLEOTIDE SEQUENCE</scope>
    <source>
        <strain evidence="1">HCN-13</strain>
    </source>
</reference>
<dbReference type="InterPro" id="IPR005728">
    <property type="entry name" value="RPE1"/>
</dbReference>